<feature type="region of interest" description="Disordered" evidence="6">
    <location>
        <begin position="103"/>
        <end position="132"/>
    </location>
</feature>
<dbReference type="AlphaFoldDB" id="A0A3Q1J6V4"/>
<dbReference type="GeneTree" id="ENSGT00940000162677"/>
<dbReference type="STRING" id="64144.ENSATEP00000030532"/>
<accession>A0A3Q1J6V4</accession>
<evidence type="ECO:0000313" key="8">
    <source>
        <dbReference type="Ensembl" id="ENSATEP00000030532.2"/>
    </source>
</evidence>
<dbReference type="InterPro" id="IPR044898">
    <property type="entry name" value="CDI_dom_sf"/>
</dbReference>
<organism evidence="8 9">
    <name type="scientific">Anabas testudineus</name>
    <name type="common">Climbing perch</name>
    <name type="synonym">Anthias testudineus</name>
    <dbReference type="NCBI Taxonomy" id="64144"/>
    <lineage>
        <taxon>Eukaryota</taxon>
        <taxon>Metazoa</taxon>
        <taxon>Chordata</taxon>
        <taxon>Craniata</taxon>
        <taxon>Vertebrata</taxon>
        <taxon>Euteleostomi</taxon>
        <taxon>Actinopterygii</taxon>
        <taxon>Neopterygii</taxon>
        <taxon>Teleostei</taxon>
        <taxon>Neoteleostei</taxon>
        <taxon>Acanthomorphata</taxon>
        <taxon>Anabantaria</taxon>
        <taxon>Anabantiformes</taxon>
        <taxon>Anabantoidei</taxon>
        <taxon>Anabantidae</taxon>
        <taxon>Anabas</taxon>
    </lineage>
</organism>
<keyword evidence="9" id="KW-1185">Reference proteome</keyword>
<dbReference type="GO" id="GO:0005634">
    <property type="term" value="C:nucleus"/>
    <property type="evidence" value="ECO:0007669"/>
    <property type="project" value="UniProtKB-SubCell"/>
</dbReference>
<dbReference type="Ensembl" id="ENSATET00000030993.2">
    <property type="protein sequence ID" value="ENSATEP00000030532.2"/>
    <property type="gene ID" value="ENSATEG00000021085.2"/>
</dbReference>
<comment type="subcellular location">
    <subcellularLocation>
        <location evidence="1">Nucleus</location>
    </subcellularLocation>
</comment>
<dbReference type="GO" id="GO:0004861">
    <property type="term" value="F:cyclin-dependent protein serine/threonine kinase inhibitor activity"/>
    <property type="evidence" value="ECO:0007669"/>
    <property type="project" value="InterPro"/>
</dbReference>
<evidence type="ECO:0000256" key="1">
    <source>
        <dbReference type="ARBA" id="ARBA00004123"/>
    </source>
</evidence>
<reference evidence="8" key="2">
    <citation type="submission" date="2025-08" db="UniProtKB">
        <authorList>
            <consortium name="Ensembl"/>
        </authorList>
    </citation>
    <scope>IDENTIFICATION</scope>
</reference>
<evidence type="ECO:0000256" key="2">
    <source>
        <dbReference type="ARBA" id="ARBA00006726"/>
    </source>
</evidence>
<dbReference type="InterPro" id="IPR003175">
    <property type="entry name" value="CDI_dom"/>
</dbReference>
<dbReference type="Gene3D" id="4.10.365.10">
    <property type="entry name" value="p27"/>
    <property type="match status" value="1"/>
</dbReference>
<dbReference type="PANTHER" id="PTHR10265:SF44">
    <property type="entry name" value="CYCLIN-DEPENDENT KINASE INHIBITOR 1C"/>
    <property type="match status" value="1"/>
</dbReference>
<dbReference type="OrthoDB" id="6373236at2759"/>
<evidence type="ECO:0000256" key="3">
    <source>
        <dbReference type="ARBA" id="ARBA00023013"/>
    </source>
</evidence>
<dbReference type="InParanoid" id="A0A3Q1J6V4"/>
<keyword evidence="5" id="KW-0131">Cell cycle</keyword>
<proteinExistence type="inferred from homology"/>
<keyword evidence="4" id="KW-0539">Nucleus</keyword>
<feature type="domain" description="Cyclin-dependent kinase inhibitor" evidence="7">
    <location>
        <begin position="40"/>
        <end position="88"/>
    </location>
</feature>
<dbReference type="Pfam" id="PF02234">
    <property type="entry name" value="CDI"/>
    <property type="match status" value="1"/>
</dbReference>
<dbReference type="Proteomes" id="UP000265040">
    <property type="component" value="Chromosome 3"/>
</dbReference>
<reference evidence="8" key="3">
    <citation type="submission" date="2025-09" db="UniProtKB">
        <authorList>
            <consortium name="Ensembl"/>
        </authorList>
    </citation>
    <scope>IDENTIFICATION</scope>
</reference>
<comment type="similarity">
    <text evidence="2">Belongs to the CDI family.</text>
</comment>
<evidence type="ECO:0000313" key="9">
    <source>
        <dbReference type="Proteomes" id="UP000265040"/>
    </source>
</evidence>
<evidence type="ECO:0000256" key="4">
    <source>
        <dbReference type="ARBA" id="ARBA00023242"/>
    </source>
</evidence>
<evidence type="ECO:0000259" key="7">
    <source>
        <dbReference type="Pfam" id="PF02234"/>
    </source>
</evidence>
<protein>
    <recommendedName>
        <fullName evidence="7">Cyclin-dependent kinase inhibitor domain-containing protein</fullName>
    </recommendedName>
</protein>
<dbReference type="GO" id="GO:0045930">
    <property type="term" value="P:negative regulation of mitotic cell cycle"/>
    <property type="evidence" value="ECO:0007669"/>
    <property type="project" value="TreeGrafter"/>
</dbReference>
<reference evidence="8" key="1">
    <citation type="submission" date="2021-04" db="EMBL/GenBank/DDBJ databases">
        <authorList>
            <consortium name="Wellcome Sanger Institute Data Sharing"/>
        </authorList>
    </citation>
    <scope>NUCLEOTIDE SEQUENCE [LARGE SCALE GENOMIC DNA]</scope>
</reference>
<evidence type="ECO:0000256" key="5">
    <source>
        <dbReference type="ARBA" id="ARBA00023306"/>
    </source>
</evidence>
<dbReference type="PANTHER" id="PTHR10265">
    <property type="entry name" value="CYCLIN-DEPENDENT KINASE INHIBITOR 1"/>
    <property type="match status" value="1"/>
</dbReference>
<keyword evidence="3" id="KW-0649">Protein kinase inhibitor</keyword>
<feature type="compositionally biased region" description="Basic and acidic residues" evidence="6">
    <location>
        <begin position="119"/>
        <end position="132"/>
    </location>
</feature>
<evidence type="ECO:0000256" key="6">
    <source>
        <dbReference type="SAM" id="MobiDB-lite"/>
    </source>
</evidence>
<sequence length="191" mass="21578">MQPISSLCSLSSNRASLQPLNRPAALGMDPIGRRESVCRSLFGPVDHDQLRRELKLRLKEITEQDSHRWNFNFQTETPLSGRFQWEEVPANCAASFYQEVTPPRDDVCTSSTEDGDTLGSREDSSGADRENCSRISNTLSKCPAEVTPVRRKRTLYNETIMSKRRTTTESKSIPNHFHTSATETALCKTIR</sequence>
<name>A0A3Q1J6V4_ANATE</name>